<comment type="caution">
    <text evidence="5">The sequence shown here is derived from an EMBL/GenBank/DDBJ whole genome shotgun (WGS) entry which is preliminary data.</text>
</comment>
<protein>
    <submittedName>
        <fullName evidence="5">MSHA biogenesis protein MshQ</fullName>
    </submittedName>
</protein>
<accession>A0A9X4FEV6</accession>
<evidence type="ECO:0000256" key="1">
    <source>
        <dbReference type="ARBA" id="ARBA00022729"/>
    </source>
</evidence>
<proteinExistence type="predicted"/>
<dbReference type="SMART" id="SM00560">
    <property type="entry name" value="LamGL"/>
    <property type="match status" value="1"/>
</dbReference>
<organism evidence="5 6">
    <name type="scientific">Vibrio aestuarianus</name>
    <dbReference type="NCBI Taxonomy" id="28171"/>
    <lineage>
        <taxon>Bacteria</taxon>
        <taxon>Pseudomonadati</taxon>
        <taxon>Pseudomonadota</taxon>
        <taxon>Gammaproteobacteria</taxon>
        <taxon>Vibrionales</taxon>
        <taxon>Vibrionaceae</taxon>
        <taxon>Vibrio</taxon>
    </lineage>
</organism>
<evidence type="ECO:0000313" key="6">
    <source>
        <dbReference type="Proteomes" id="UP001140973"/>
    </source>
</evidence>
<dbReference type="Pfam" id="PF20419">
    <property type="entry name" value="DUF6701"/>
    <property type="match status" value="1"/>
</dbReference>
<dbReference type="Gene3D" id="2.60.120.200">
    <property type="match status" value="2"/>
</dbReference>
<feature type="chain" id="PRO_5040906427" evidence="3">
    <location>
        <begin position="25"/>
        <end position="1475"/>
    </location>
</feature>
<gene>
    <name evidence="5" type="ORF">L9W73_08755</name>
</gene>
<dbReference type="InterPro" id="IPR013320">
    <property type="entry name" value="ConA-like_dom_sf"/>
</dbReference>
<feature type="signal peptide" evidence="3">
    <location>
        <begin position="1"/>
        <end position="24"/>
    </location>
</feature>
<dbReference type="InterPro" id="IPR046524">
    <property type="entry name" value="DUF6701"/>
</dbReference>
<evidence type="ECO:0000256" key="2">
    <source>
        <dbReference type="ARBA" id="ARBA00023157"/>
    </source>
</evidence>
<dbReference type="SUPFAM" id="SSF49899">
    <property type="entry name" value="Concanavalin A-like lectins/glucanases"/>
    <property type="match status" value="2"/>
</dbReference>
<evidence type="ECO:0000313" key="5">
    <source>
        <dbReference type="EMBL" id="MDE1357390.1"/>
    </source>
</evidence>
<dbReference type="PANTHER" id="PTHR42535">
    <property type="entry name" value="OOKINETE PROTEIN, PUTATIVE-RELATED"/>
    <property type="match status" value="1"/>
</dbReference>
<feature type="domain" description="LamG-like jellyroll fold" evidence="4">
    <location>
        <begin position="358"/>
        <end position="492"/>
    </location>
</feature>
<keyword evidence="2" id="KW-1015">Disulfide bond</keyword>
<dbReference type="EMBL" id="JAKNAP010000024">
    <property type="protein sequence ID" value="MDE1357390.1"/>
    <property type="molecule type" value="Genomic_DNA"/>
</dbReference>
<reference evidence="5" key="1">
    <citation type="submission" date="2022-02" db="EMBL/GenBank/DDBJ databases">
        <title>Emergence and expansion in Europe of a Vibrio aestuarianus clonal complex pathogenic for oysters.</title>
        <authorList>
            <person name="Mesnil A."/>
            <person name="Travers M.-A."/>
        </authorList>
    </citation>
    <scope>NUCLEOTIDE SEQUENCE</scope>
    <source>
        <strain evidence="5">151-ITT-15-cp-1</strain>
    </source>
</reference>
<evidence type="ECO:0000256" key="3">
    <source>
        <dbReference type="SAM" id="SignalP"/>
    </source>
</evidence>
<keyword evidence="1 3" id="KW-0732">Signal</keyword>
<dbReference type="PANTHER" id="PTHR42535:SF2">
    <property type="entry name" value="CHROMOSOME UNDETERMINED SCAFFOLD_146, WHOLE GENOME SHOTGUN SEQUENCE"/>
    <property type="match status" value="1"/>
</dbReference>
<dbReference type="RefSeq" id="WP_274674015.1">
    <property type="nucleotide sequence ID" value="NZ_JAKNAP010000024.1"/>
</dbReference>
<dbReference type="Pfam" id="PF13385">
    <property type="entry name" value="Laminin_G_3"/>
    <property type="match status" value="1"/>
</dbReference>
<dbReference type="InterPro" id="IPR006558">
    <property type="entry name" value="LamG-like"/>
</dbReference>
<dbReference type="Proteomes" id="UP001140973">
    <property type="component" value="Unassembled WGS sequence"/>
</dbReference>
<evidence type="ECO:0000259" key="4">
    <source>
        <dbReference type="SMART" id="SM00560"/>
    </source>
</evidence>
<sequence>MIVKPLGQFAFCILMLCFASLAKALAPINESVYFPNSAQGHAVSGSCSNISGSQLTQYGRSQIKGTYGVDLPFCTINTSNERQDSSCDDSAGNGVLCNVSGSPTPELNLDNFKNNDGGSSIYSCTSGDRLFINDPNTQDISLYSNCTIEFDSSRTEYRVNSLAMGSNAEVILHTGDYWFNSLQLNGNSKIIANGDVRIFVNGKIALNTAATIEASINSNVQVIGYSGAELEGDTQITGDLYISETLNLYNSARIVGRTNSRKLIMTDDAIIEGSNTLPSNPVMWLKMDEGSWDNLQGTVADSSGNNLHGRAINGASTAQDLPALPEINNLGTCGYGEFTHTRNQYVEVPYDNKLDLDKELTISAWVYPKSRPNSDLYSILSKDNNYEFHINSAGYVYWWWQEKNGSTRTLTSTSRIPNNQWSHVTIRYNFKNSSANIFINGVLAGSRTSNQNKQLQTNNRPLQIGQDQNHPGRAFDGNIDEVLIFNRSLTDQQIWDLYNQRHLCGGLTPSCFTDDFQSKPLDEQWRVFSSSGAFTPSIVNQRLRLTQALGNQATASTFQRIFPAADNKIDVEFDYFAYGGSGADGVAIVFSDASITPQVGAFGGPLGYGYKTYEQKPGFVGGWLGIGIDEFGNYSIEGGPDGPGRRRQAVALRGSGSGYSGYGYLAGTCNNGSQNSNGDCLNPKIDNNNGNPLHRYQISIDSTQSGASNVTIKRKVGSNNWETLIGPINVLRFAGQSNVPDELLLSITGSTGGSTNYHEIDNFEVCVLDSRPVGEQINHFRISLPAQGLTCAASDVSIKACTDDSCNNLFTDPVTAYLIPNSLPSASGGWVDGSTLSFSNGVGNTQLRRNSAGNVTVGVSGSIPTAIAFNDTLCSHNGDAGPFSTNNCTITFADSGFILDVPNSYANQTVTGTIKAVRKDNASQQCLPSFQNVPKSVSFWSDYLSPSAGQGFTANTVGVNNVAVGQSSNSSVPVNLNFNQNGEASISVSYRDAGSLALNARFEGSGEEQDLTLTGQDSFVRVPRALVLSATNYYGDDGACPSANMSCDVFARADENFNLHVKAVAAEPVEDNDFTNNLGVTNYQQTNIELSHSLIEPATGVPGNLGEVEYNHQLGSSTTVLQKVSEVGAFDFSLLSPTSYLGVDLLAENLPITMVSTGPVGRFIPAYFSPTSVVTILKAECEVTSSSTESFSYLGQPFRYKENPGVYLNPRSALGSETVNYFDSAWWRYNQQWDNRAYEDTVHGLSISFDKDATSVNRINAGDSRIELLGEELIYQKPPQAIVPFNSKLELTLAASDLTDLDGVCYRATASSPCIDYTIADIDNEMKLRWGKLVIHDTYGPETAPLLQQVVSEYYSTNGFVINRFDSCTQLPDITNFTLAATDLTLGSGGPPAVEATLKTESRKLSSGVTTINFSAPGAGEQGFIDTLLDLEANGLPWLRIDEDQNGSFENDVSGRVQFGLYRGSDRVIWWRERN</sequence>
<name>A0A9X4FEV6_9VIBR</name>